<gene>
    <name evidence="2" type="ORF">SDC9_66076</name>
</gene>
<evidence type="ECO:0000313" key="2">
    <source>
        <dbReference type="EMBL" id="MPM19650.1"/>
    </source>
</evidence>
<feature type="transmembrane region" description="Helical" evidence="1">
    <location>
        <begin position="83"/>
        <end position="103"/>
    </location>
</feature>
<sequence>MKREMETNQNNFNISQEFEIIPHQKGKAYPIGVKEWEFIKKKIGEINIDINNFHAIGFLLLGASASCLITIFATEFKTDSSKYLTWAILGISFIGGLLSVYFARDKHKQESVKPNEIISQMELIESRFENHKE</sequence>
<name>A0A644XTV3_9ZZZZ</name>
<dbReference type="EMBL" id="VSSQ01003215">
    <property type="protein sequence ID" value="MPM19650.1"/>
    <property type="molecule type" value="Genomic_DNA"/>
</dbReference>
<accession>A0A644XTV3</accession>
<keyword evidence="1" id="KW-1133">Transmembrane helix</keyword>
<proteinExistence type="predicted"/>
<dbReference type="AlphaFoldDB" id="A0A644XTV3"/>
<evidence type="ECO:0000256" key="1">
    <source>
        <dbReference type="SAM" id="Phobius"/>
    </source>
</evidence>
<organism evidence="2">
    <name type="scientific">bioreactor metagenome</name>
    <dbReference type="NCBI Taxonomy" id="1076179"/>
    <lineage>
        <taxon>unclassified sequences</taxon>
        <taxon>metagenomes</taxon>
        <taxon>ecological metagenomes</taxon>
    </lineage>
</organism>
<reference evidence="2" key="1">
    <citation type="submission" date="2019-08" db="EMBL/GenBank/DDBJ databases">
        <authorList>
            <person name="Kucharzyk K."/>
            <person name="Murdoch R.W."/>
            <person name="Higgins S."/>
            <person name="Loffler F."/>
        </authorList>
    </citation>
    <scope>NUCLEOTIDE SEQUENCE</scope>
</reference>
<keyword evidence="1" id="KW-0472">Membrane</keyword>
<protein>
    <submittedName>
        <fullName evidence="2">Uncharacterized protein</fullName>
    </submittedName>
</protein>
<keyword evidence="1" id="KW-0812">Transmembrane</keyword>
<feature type="transmembrane region" description="Helical" evidence="1">
    <location>
        <begin position="50"/>
        <end position="71"/>
    </location>
</feature>
<comment type="caution">
    <text evidence="2">The sequence shown here is derived from an EMBL/GenBank/DDBJ whole genome shotgun (WGS) entry which is preliminary data.</text>
</comment>